<protein>
    <submittedName>
        <fullName evidence="1">Uncharacterized protein</fullName>
    </submittedName>
</protein>
<organism evidence="1 2">
    <name type="scientific">Karstenula rhodostoma CBS 690.94</name>
    <dbReference type="NCBI Taxonomy" id="1392251"/>
    <lineage>
        <taxon>Eukaryota</taxon>
        <taxon>Fungi</taxon>
        <taxon>Dikarya</taxon>
        <taxon>Ascomycota</taxon>
        <taxon>Pezizomycotina</taxon>
        <taxon>Dothideomycetes</taxon>
        <taxon>Pleosporomycetidae</taxon>
        <taxon>Pleosporales</taxon>
        <taxon>Massarineae</taxon>
        <taxon>Didymosphaeriaceae</taxon>
        <taxon>Karstenula</taxon>
    </lineage>
</organism>
<dbReference type="Proteomes" id="UP000799764">
    <property type="component" value="Unassembled WGS sequence"/>
</dbReference>
<reference evidence="1" key="1">
    <citation type="journal article" date="2020" name="Stud. Mycol.">
        <title>101 Dothideomycetes genomes: a test case for predicting lifestyles and emergence of pathogens.</title>
        <authorList>
            <person name="Haridas S."/>
            <person name="Albert R."/>
            <person name="Binder M."/>
            <person name="Bloem J."/>
            <person name="Labutti K."/>
            <person name="Salamov A."/>
            <person name="Andreopoulos B."/>
            <person name="Baker S."/>
            <person name="Barry K."/>
            <person name="Bills G."/>
            <person name="Bluhm B."/>
            <person name="Cannon C."/>
            <person name="Castanera R."/>
            <person name="Culley D."/>
            <person name="Daum C."/>
            <person name="Ezra D."/>
            <person name="Gonzalez J."/>
            <person name="Henrissat B."/>
            <person name="Kuo A."/>
            <person name="Liang C."/>
            <person name="Lipzen A."/>
            <person name="Lutzoni F."/>
            <person name="Magnuson J."/>
            <person name="Mondo S."/>
            <person name="Nolan M."/>
            <person name="Ohm R."/>
            <person name="Pangilinan J."/>
            <person name="Park H.-J."/>
            <person name="Ramirez L."/>
            <person name="Alfaro M."/>
            <person name="Sun H."/>
            <person name="Tritt A."/>
            <person name="Yoshinaga Y."/>
            <person name="Zwiers L.-H."/>
            <person name="Turgeon B."/>
            <person name="Goodwin S."/>
            <person name="Spatafora J."/>
            <person name="Crous P."/>
            <person name="Grigoriev I."/>
        </authorList>
    </citation>
    <scope>NUCLEOTIDE SEQUENCE</scope>
    <source>
        <strain evidence="1">CBS 690.94</strain>
    </source>
</reference>
<name>A0A9P4PCH2_9PLEO</name>
<proteinExistence type="predicted"/>
<gene>
    <name evidence="1" type="ORF">P171DRAFT_68322</name>
</gene>
<accession>A0A9P4PCH2</accession>
<keyword evidence="2" id="KW-1185">Reference proteome</keyword>
<evidence type="ECO:0000313" key="2">
    <source>
        <dbReference type="Proteomes" id="UP000799764"/>
    </source>
</evidence>
<dbReference type="AlphaFoldDB" id="A0A9P4PCH2"/>
<dbReference type="EMBL" id="MU001504">
    <property type="protein sequence ID" value="KAF2442480.1"/>
    <property type="molecule type" value="Genomic_DNA"/>
</dbReference>
<comment type="caution">
    <text evidence="1">The sequence shown here is derived from an EMBL/GenBank/DDBJ whole genome shotgun (WGS) entry which is preliminary data.</text>
</comment>
<sequence>MLDGVFFTTKETNFFFRSLHRPVRVIYYPDLPWHCPRRSPRRLSRSSGSRDYPLHERFSSFSCKSMWAWGYLFALFELAFPYLFGCHVDSDPWSVACATIIRYIHL</sequence>
<evidence type="ECO:0000313" key="1">
    <source>
        <dbReference type="EMBL" id="KAF2442480.1"/>
    </source>
</evidence>